<accession>A0AAD8AR45</accession>
<organism evidence="1 2">
    <name type="scientific">Biomphalaria pfeifferi</name>
    <name type="common">Bloodfluke planorb</name>
    <name type="synonym">Freshwater snail</name>
    <dbReference type="NCBI Taxonomy" id="112525"/>
    <lineage>
        <taxon>Eukaryota</taxon>
        <taxon>Metazoa</taxon>
        <taxon>Spiralia</taxon>
        <taxon>Lophotrochozoa</taxon>
        <taxon>Mollusca</taxon>
        <taxon>Gastropoda</taxon>
        <taxon>Heterobranchia</taxon>
        <taxon>Euthyneura</taxon>
        <taxon>Panpulmonata</taxon>
        <taxon>Hygrophila</taxon>
        <taxon>Lymnaeoidea</taxon>
        <taxon>Planorbidae</taxon>
        <taxon>Biomphalaria</taxon>
    </lineage>
</organism>
<comment type="caution">
    <text evidence="1">The sequence shown here is derived from an EMBL/GenBank/DDBJ whole genome shotgun (WGS) entry which is preliminary data.</text>
</comment>
<gene>
    <name evidence="1" type="ORF">Bpfe_030145</name>
</gene>
<keyword evidence="2" id="KW-1185">Reference proteome</keyword>
<name>A0AAD8AR45_BIOPF</name>
<reference evidence="1" key="1">
    <citation type="journal article" date="2023" name="PLoS Negl. Trop. Dis.">
        <title>A genome sequence for Biomphalaria pfeifferi, the major vector snail for the human-infecting parasite Schistosoma mansoni.</title>
        <authorList>
            <person name="Bu L."/>
            <person name="Lu L."/>
            <person name="Laidemitt M.R."/>
            <person name="Zhang S.M."/>
            <person name="Mutuku M."/>
            <person name="Mkoji G."/>
            <person name="Steinauer M."/>
            <person name="Loker E.S."/>
        </authorList>
    </citation>
    <scope>NUCLEOTIDE SEQUENCE</scope>
    <source>
        <strain evidence="1">KasaAsao</strain>
    </source>
</reference>
<protein>
    <submittedName>
        <fullName evidence="1">Uncharacterized protein</fullName>
    </submittedName>
</protein>
<sequence>MLRAVHFRVGHVNLVPRPCAMIARMLANLGPRFIWWDLFNPPKNCIRNLLKLSGLVQVSDREGGGRKKHLKANPEALNSFLNLPYSNTQKAFLMTLRQTLIIVGMPWASCLIASRQSCSSFF</sequence>
<dbReference type="Proteomes" id="UP001233172">
    <property type="component" value="Unassembled WGS sequence"/>
</dbReference>
<dbReference type="EMBL" id="JASAOG010000327">
    <property type="protein sequence ID" value="KAK0040417.1"/>
    <property type="molecule type" value="Genomic_DNA"/>
</dbReference>
<dbReference type="AlphaFoldDB" id="A0AAD8AR45"/>
<reference evidence="1" key="2">
    <citation type="submission" date="2023-04" db="EMBL/GenBank/DDBJ databases">
        <authorList>
            <person name="Bu L."/>
            <person name="Lu L."/>
            <person name="Laidemitt M.R."/>
            <person name="Zhang S.M."/>
            <person name="Mutuku M."/>
            <person name="Mkoji G."/>
            <person name="Steinauer M."/>
            <person name="Loker E.S."/>
        </authorList>
    </citation>
    <scope>NUCLEOTIDE SEQUENCE</scope>
    <source>
        <strain evidence="1">KasaAsao</strain>
        <tissue evidence="1">Whole Snail</tissue>
    </source>
</reference>
<evidence type="ECO:0000313" key="2">
    <source>
        <dbReference type="Proteomes" id="UP001233172"/>
    </source>
</evidence>
<evidence type="ECO:0000313" key="1">
    <source>
        <dbReference type="EMBL" id="KAK0040417.1"/>
    </source>
</evidence>
<proteinExistence type="predicted"/>